<dbReference type="EMBL" id="CM011682">
    <property type="protein sequence ID" value="TMS15207.1"/>
    <property type="molecule type" value="Genomic_DNA"/>
</dbReference>
<comment type="caution">
    <text evidence="1">The sequence shown here is derived from an EMBL/GenBank/DDBJ whole genome shotgun (WGS) entry which is preliminary data.</text>
</comment>
<reference evidence="1" key="1">
    <citation type="submission" date="2018-11" db="EMBL/GenBank/DDBJ databases">
        <title>The sequence and de novo assembly of Larimichthys crocea genome using PacBio and Hi-C technologies.</title>
        <authorList>
            <person name="Xu P."/>
            <person name="Chen B."/>
            <person name="Zhou Z."/>
            <person name="Ke Q."/>
            <person name="Wu Y."/>
            <person name="Bai H."/>
            <person name="Pu F."/>
        </authorList>
    </citation>
    <scope>NUCLEOTIDE SEQUENCE</scope>
    <source>
        <tissue evidence="1">Muscle</tissue>
    </source>
</reference>
<sequence>MYLTHCLIFIMAVPLCLGTVLENYEKNISCNDIKTTAGFKFPHNGSERSEIFVTCNKTLIAHALIAKQFFKYFNEVISMDNYSVITRECRDLDIKCIVPDGKFVKEIIIYYRITEKVKNPDPTDLSTTWGLIIAGVTCGVAFIIGLSLYFYKKKMKKQPSAAPACDEPVNDQIEMQMLSEMPSTSGPLESGENDTERDNTLESVHVDSIDPMADGKTPQSLSLDHNFNHEGIQPFENDPDNNRASTHRAIHRNLRDDPGGINDKRIRKTHNGCTLGVQTPEDHENEGQPLLLNQRAAIQAFDMRGEAADLVNKHDFDQDQISGCPTAPLFDNSV</sequence>
<gene>
    <name evidence="1" type="ORF">E3U43_021669</name>
</gene>
<proteinExistence type="predicted"/>
<accession>A0ACD3R7C3</accession>
<organism evidence="1 2">
    <name type="scientific">Larimichthys crocea</name>
    <name type="common">Large yellow croaker</name>
    <name type="synonym">Pseudosciaena crocea</name>
    <dbReference type="NCBI Taxonomy" id="215358"/>
    <lineage>
        <taxon>Eukaryota</taxon>
        <taxon>Metazoa</taxon>
        <taxon>Chordata</taxon>
        <taxon>Craniata</taxon>
        <taxon>Vertebrata</taxon>
        <taxon>Euteleostomi</taxon>
        <taxon>Actinopterygii</taxon>
        <taxon>Neopterygii</taxon>
        <taxon>Teleostei</taxon>
        <taxon>Neoteleostei</taxon>
        <taxon>Acanthomorphata</taxon>
        <taxon>Eupercaria</taxon>
        <taxon>Sciaenidae</taxon>
        <taxon>Larimichthys</taxon>
    </lineage>
</organism>
<dbReference type="Proteomes" id="UP000793456">
    <property type="component" value="Chromosome IX"/>
</dbReference>
<evidence type="ECO:0000313" key="1">
    <source>
        <dbReference type="EMBL" id="TMS15207.1"/>
    </source>
</evidence>
<protein>
    <submittedName>
        <fullName evidence="1">Uncharacterized protein</fullName>
    </submittedName>
</protein>
<keyword evidence="2" id="KW-1185">Reference proteome</keyword>
<evidence type="ECO:0000313" key="2">
    <source>
        <dbReference type="Proteomes" id="UP000793456"/>
    </source>
</evidence>
<name>A0ACD3R7C3_LARCR</name>